<sequence length="114" mass="13175">MQSDSNSGARKVSQTNDSAQESMNYTSKKNEKGLGNNGRDPLKERTNYFCKEKVEGQSKSHLQQRAEGQSHTFHFRYKFKKHTVVCDTSKTVLEALNTNKIFKKIKKTTRSKKW</sequence>
<evidence type="ECO:0000256" key="1">
    <source>
        <dbReference type="SAM" id="MobiDB-lite"/>
    </source>
</evidence>
<proteinExistence type="predicted"/>
<evidence type="ECO:0000313" key="2">
    <source>
        <dbReference type="EMBL" id="KAK2910924.1"/>
    </source>
</evidence>
<dbReference type="EMBL" id="JAUYZG010000003">
    <property type="protein sequence ID" value="KAK2910924.1"/>
    <property type="molecule type" value="Genomic_DNA"/>
</dbReference>
<comment type="caution">
    <text evidence="2">The sequence shown here is derived from an EMBL/GenBank/DDBJ whole genome shotgun (WGS) entry which is preliminary data.</text>
</comment>
<dbReference type="AlphaFoldDB" id="A0AA88Q2G8"/>
<protein>
    <submittedName>
        <fullName evidence="2">Uncharacterized protein</fullName>
    </submittedName>
</protein>
<name>A0AA88Q2G8_9TELE</name>
<keyword evidence="3" id="KW-1185">Reference proteome</keyword>
<feature type="region of interest" description="Disordered" evidence="1">
    <location>
        <begin position="1"/>
        <end position="43"/>
    </location>
</feature>
<gene>
    <name evidence="2" type="ORF">Q8A67_003057</name>
</gene>
<accession>A0AA88Q2G8</accession>
<evidence type="ECO:0000313" key="3">
    <source>
        <dbReference type="Proteomes" id="UP001187343"/>
    </source>
</evidence>
<dbReference type="Proteomes" id="UP001187343">
    <property type="component" value="Unassembled WGS sequence"/>
</dbReference>
<feature type="compositionally biased region" description="Polar residues" evidence="1">
    <location>
        <begin position="1"/>
        <end position="27"/>
    </location>
</feature>
<reference evidence="2" key="1">
    <citation type="submission" date="2023-08" db="EMBL/GenBank/DDBJ databases">
        <title>Chromosome-level Genome Assembly of mud carp (Cirrhinus molitorella).</title>
        <authorList>
            <person name="Liu H."/>
        </authorList>
    </citation>
    <scope>NUCLEOTIDE SEQUENCE</scope>
    <source>
        <strain evidence="2">Prfri</strain>
        <tissue evidence="2">Muscle</tissue>
    </source>
</reference>
<organism evidence="2 3">
    <name type="scientific">Cirrhinus molitorella</name>
    <name type="common">mud carp</name>
    <dbReference type="NCBI Taxonomy" id="172907"/>
    <lineage>
        <taxon>Eukaryota</taxon>
        <taxon>Metazoa</taxon>
        <taxon>Chordata</taxon>
        <taxon>Craniata</taxon>
        <taxon>Vertebrata</taxon>
        <taxon>Euteleostomi</taxon>
        <taxon>Actinopterygii</taxon>
        <taxon>Neopterygii</taxon>
        <taxon>Teleostei</taxon>
        <taxon>Ostariophysi</taxon>
        <taxon>Cypriniformes</taxon>
        <taxon>Cyprinidae</taxon>
        <taxon>Labeoninae</taxon>
        <taxon>Labeonini</taxon>
        <taxon>Cirrhinus</taxon>
    </lineage>
</organism>